<sequence length="90" mass="9953">MPVSFKFPPAESDVCTGQHQSTEQLLISIWEISNAAARQGTAVGVSHYRNLERGMPWNTPNILLNGSRAAGNGSKQTLCPHRPTHRERED</sequence>
<evidence type="ECO:0000313" key="3">
    <source>
        <dbReference type="Proteomes" id="UP001558613"/>
    </source>
</evidence>
<organism evidence="2 3">
    <name type="scientific">Cirrhinus molitorella</name>
    <name type="common">mud carp</name>
    <dbReference type="NCBI Taxonomy" id="172907"/>
    <lineage>
        <taxon>Eukaryota</taxon>
        <taxon>Metazoa</taxon>
        <taxon>Chordata</taxon>
        <taxon>Craniata</taxon>
        <taxon>Vertebrata</taxon>
        <taxon>Euteleostomi</taxon>
        <taxon>Actinopterygii</taxon>
        <taxon>Neopterygii</taxon>
        <taxon>Teleostei</taxon>
        <taxon>Ostariophysi</taxon>
        <taxon>Cypriniformes</taxon>
        <taxon>Cyprinidae</taxon>
        <taxon>Labeoninae</taxon>
        <taxon>Labeonini</taxon>
        <taxon>Cirrhinus</taxon>
    </lineage>
</organism>
<comment type="caution">
    <text evidence="2">The sequence shown here is derived from an EMBL/GenBank/DDBJ whole genome shotgun (WGS) entry which is preliminary data.</text>
</comment>
<feature type="region of interest" description="Disordered" evidence="1">
    <location>
        <begin position="65"/>
        <end position="90"/>
    </location>
</feature>
<evidence type="ECO:0000313" key="2">
    <source>
        <dbReference type="EMBL" id="KAL1256785.1"/>
    </source>
</evidence>
<name>A0ABR3LWA9_9TELE</name>
<accession>A0ABR3LWA9</accession>
<proteinExistence type="predicted"/>
<reference evidence="2 3" key="1">
    <citation type="submission" date="2023-09" db="EMBL/GenBank/DDBJ databases">
        <authorList>
            <person name="Wang M."/>
        </authorList>
    </citation>
    <scope>NUCLEOTIDE SEQUENCE [LARGE SCALE GENOMIC DNA]</scope>
    <source>
        <strain evidence="2">GT-2023</strain>
        <tissue evidence="2">Liver</tissue>
    </source>
</reference>
<protein>
    <submittedName>
        <fullName evidence="2">Uncharacterized protein</fullName>
    </submittedName>
</protein>
<keyword evidence="3" id="KW-1185">Reference proteome</keyword>
<gene>
    <name evidence="2" type="ORF">QQF64_012330</name>
</gene>
<dbReference type="Proteomes" id="UP001558613">
    <property type="component" value="Unassembled WGS sequence"/>
</dbReference>
<evidence type="ECO:0000256" key="1">
    <source>
        <dbReference type="SAM" id="MobiDB-lite"/>
    </source>
</evidence>
<dbReference type="EMBL" id="JAYMGO010000018">
    <property type="protein sequence ID" value="KAL1256785.1"/>
    <property type="molecule type" value="Genomic_DNA"/>
</dbReference>